<keyword evidence="1" id="KW-1185">Reference proteome</keyword>
<protein>
    <submittedName>
        <fullName evidence="2">Candidate secreted effector</fullName>
    </submittedName>
</protein>
<evidence type="ECO:0000313" key="2">
    <source>
        <dbReference type="WBParaSite" id="Minc3s01134g21048"/>
    </source>
</evidence>
<dbReference type="Proteomes" id="UP000887563">
    <property type="component" value="Unplaced"/>
</dbReference>
<dbReference type="WBParaSite" id="Minc3s01134g21048">
    <property type="protein sequence ID" value="Minc3s01134g21048"/>
    <property type="gene ID" value="Minc3s01134g21048"/>
</dbReference>
<evidence type="ECO:0000313" key="1">
    <source>
        <dbReference type="Proteomes" id="UP000887563"/>
    </source>
</evidence>
<name>A0A914M461_MELIC</name>
<accession>A0A914M461</accession>
<proteinExistence type="predicted"/>
<reference evidence="2" key="1">
    <citation type="submission" date="2022-11" db="UniProtKB">
        <authorList>
            <consortium name="WormBaseParasite"/>
        </authorList>
    </citation>
    <scope>IDENTIFICATION</scope>
</reference>
<sequence length="78" mass="9278">MFVCSFPIKFRLFCIFNTACFVIIGPQSRPDISRLFCIFNTVCISVSIRNFYNFCLNPNVFIYFYLNIFVNIKNFSFK</sequence>
<organism evidence="1 2">
    <name type="scientific">Meloidogyne incognita</name>
    <name type="common">Southern root-knot nematode worm</name>
    <name type="synonym">Oxyuris incognita</name>
    <dbReference type="NCBI Taxonomy" id="6306"/>
    <lineage>
        <taxon>Eukaryota</taxon>
        <taxon>Metazoa</taxon>
        <taxon>Ecdysozoa</taxon>
        <taxon>Nematoda</taxon>
        <taxon>Chromadorea</taxon>
        <taxon>Rhabditida</taxon>
        <taxon>Tylenchina</taxon>
        <taxon>Tylenchomorpha</taxon>
        <taxon>Tylenchoidea</taxon>
        <taxon>Meloidogynidae</taxon>
        <taxon>Meloidogyninae</taxon>
        <taxon>Meloidogyne</taxon>
        <taxon>Meloidogyne incognita group</taxon>
    </lineage>
</organism>
<dbReference type="AlphaFoldDB" id="A0A914M461"/>